<dbReference type="Proteomes" id="UP000198282">
    <property type="component" value="Unassembled WGS sequence"/>
</dbReference>
<accession>A0A239NL26</accession>
<dbReference type="AlphaFoldDB" id="A0A239NL26"/>
<feature type="transmembrane region" description="Helical" evidence="1">
    <location>
        <begin position="66"/>
        <end position="83"/>
    </location>
</feature>
<feature type="transmembrane region" description="Helical" evidence="1">
    <location>
        <begin position="136"/>
        <end position="155"/>
    </location>
</feature>
<keyword evidence="1" id="KW-0472">Membrane</keyword>
<organism evidence="2 3">
    <name type="scientific">Streptosporangium subroseum</name>
    <dbReference type="NCBI Taxonomy" id="106412"/>
    <lineage>
        <taxon>Bacteria</taxon>
        <taxon>Bacillati</taxon>
        <taxon>Actinomycetota</taxon>
        <taxon>Actinomycetes</taxon>
        <taxon>Streptosporangiales</taxon>
        <taxon>Streptosporangiaceae</taxon>
        <taxon>Streptosporangium</taxon>
    </lineage>
</organism>
<dbReference type="EMBL" id="FZOD01000062">
    <property type="protein sequence ID" value="SNT55576.1"/>
    <property type="molecule type" value="Genomic_DNA"/>
</dbReference>
<gene>
    <name evidence="2" type="ORF">SAMN05216276_10626</name>
</gene>
<keyword evidence="1" id="KW-1133">Transmembrane helix</keyword>
<proteinExistence type="predicted"/>
<sequence>MGGGPDHHSRTMTKTVPARDSALDTAAHRQTRSARIVAALVHRWPTWLAIAFAAVLSSDLDDGREFAFLVFILALGYLATAVIDRPGAIWSVLGVLMAAVVLMRVLSGDPWPILIVTALALIMVGLVRGQLRRPGAFALQSPAMFVFGAIALGALHVHPDLGRYLVAAGLLGHAAWDAAHWRADGIVTRPFAEWCGVLDLLLGLAVLFLA</sequence>
<evidence type="ECO:0000313" key="3">
    <source>
        <dbReference type="Proteomes" id="UP000198282"/>
    </source>
</evidence>
<feature type="transmembrane region" description="Helical" evidence="1">
    <location>
        <begin position="111"/>
        <end position="129"/>
    </location>
</feature>
<name>A0A239NL26_9ACTN</name>
<feature type="transmembrane region" description="Helical" evidence="1">
    <location>
        <begin position="191"/>
        <end position="209"/>
    </location>
</feature>
<keyword evidence="3" id="KW-1185">Reference proteome</keyword>
<feature type="transmembrane region" description="Helical" evidence="1">
    <location>
        <begin position="88"/>
        <end position="105"/>
    </location>
</feature>
<evidence type="ECO:0000256" key="1">
    <source>
        <dbReference type="SAM" id="Phobius"/>
    </source>
</evidence>
<feature type="transmembrane region" description="Helical" evidence="1">
    <location>
        <begin position="36"/>
        <end position="54"/>
    </location>
</feature>
<reference evidence="2 3" key="1">
    <citation type="submission" date="2017-06" db="EMBL/GenBank/DDBJ databases">
        <authorList>
            <person name="Kim H.J."/>
            <person name="Triplett B.A."/>
        </authorList>
    </citation>
    <scope>NUCLEOTIDE SEQUENCE [LARGE SCALE GENOMIC DNA]</scope>
    <source>
        <strain evidence="2 3">CGMCC 4.2132</strain>
    </source>
</reference>
<evidence type="ECO:0000313" key="2">
    <source>
        <dbReference type="EMBL" id="SNT55576.1"/>
    </source>
</evidence>
<keyword evidence="1" id="KW-0812">Transmembrane</keyword>
<protein>
    <submittedName>
        <fullName evidence="2">Uncharacterized protein</fullName>
    </submittedName>
</protein>